<dbReference type="Pfam" id="PF00675">
    <property type="entry name" value="Peptidase_M16"/>
    <property type="match status" value="1"/>
</dbReference>
<evidence type="ECO:0000259" key="5">
    <source>
        <dbReference type="Pfam" id="PF05193"/>
    </source>
</evidence>
<dbReference type="FunFam" id="3.30.830.10:FF:000008">
    <property type="entry name" value="Mitochondrial-processing peptidase subunit beta"/>
    <property type="match status" value="1"/>
</dbReference>
<gene>
    <name evidence="6" type="ORF">VOLCADRAFT_85964</name>
</gene>
<evidence type="ECO:0000313" key="6">
    <source>
        <dbReference type="EMBL" id="EFJ52706.1"/>
    </source>
</evidence>
<evidence type="ECO:0000256" key="2">
    <source>
        <dbReference type="ARBA" id="ARBA00007261"/>
    </source>
</evidence>
<sequence>MDWLKDGTKRITTPLSHPLPGVQPERPGLPPLTPPPTQITVLDNGVRIISEASPGPTASLGMYVNSGSIYETAENSGCSALLECLGFKATLHRPTLRIMKEVEKFGNTIVANASREQMSYTIDCLKTGFPAALELLLDCVLNPAFEAQEVEDQKMRLAMLLGGKDIHATLMTELLTRAAYQGPYGNPLIPEPESMARITPDVLRSFVARHFIAPHLVLAAAGVDHGELVELAKPMLQGLPGATPLAEPKPEYSNLLLAFEYRGGWRDVHGAVVMTVLNYLLGGGNSFSSGGPGKGMHSRLYTRVLNKYGFVHSCASFNSTFNGSGLVGIQHWITLRSGTNRVELERAKRSAVSVICNALESKATSAEDIGRQYLTYGRRISGRTYVEMLEAVTQDDIRQFVRRLLSSKPSLAAYGDRTETIDPRASPDVDEVIQKFRGSHTSREFPFVN</sequence>
<dbReference type="AlphaFoldDB" id="D8THG3"/>
<evidence type="ECO:0000256" key="1">
    <source>
        <dbReference type="ARBA" id="ARBA00002123"/>
    </source>
</evidence>
<feature type="domain" description="Peptidase M16 N-terminal" evidence="4">
    <location>
        <begin position="47"/>
        <end position="189"/>
    </location>
</feature>
<evidence type="ECO:0000256" key="3">
    <source>
        <dbReference type="SAM" id="MobiDB-lite"/>
    </source>
</evidence>
<dbReference type="Gene3D" id="3.30.830.10">
    <property type="entry name" value="Metalloenzyme, LuxS/M16 peptidase-like"/>
    <property type="match status" value="3"/>
</dbReference>
<proteinExistence type="inferred from homology"/>
<organism evidence="7">
    <name type="scientific">Volvox carteri f. nagariensis</name>
    <dbReference type="NCBI Taxonomy" id="3068"/>
    <lineage>
        <taxon>Eukaryota</taxon>
        <taxon>Viridiplantae</taxon>
        <taxon>Chlorophyta</taxon>
        <taxon>core chlorophytes</taxon>
        <taxon>Chlorophyceae</taxon>
        <taxon>CS clade</taxon>
        <taxon>Chlamydomonadales</taxon>
        <taxon>Volvocaceae</taxon>
        <taxon>Volvox</taxon>
    </lineage>
</organism>
<feature type="domain" description="Peptidase M16 C-terminal" evidence="5">
    <location>
        <begin position="198"/>
        <end position="330"/>
    </location>
</feature>
<dbReference type="eggNOG" id="KOG2067">
    <property type="taxonomic scope" value="Eukaryota"/>
</dbReference>
<name>D8THG3_VOLCA</name>
<dbReference type="InterPro" id="IPR011249">
    <property type="entry name" value="Metalloenz_LuxS/M16"/>
</dbReference>
<dbReference type="Pfam" id="PF05193">
    <property type="entry name" value="Peptidase_M16_C"/>
    <property type="match status" value="1"/>
</dbReference>
<evidence type="ECO:0000259" key="4">
    <source>
        <dbReference type="Pfam" id="PF00675"/>
    </source>
</evidence>
<dbReference type="Proteomes" id="UP000001058">
    <property type="component" value="Unassembled WGS sequence"/>
</dbReference>
<dbReference type="SUPFAM" id="SSF63411">
    <property type="entry name" value="LuxS/MPP-like metallohydrolase"/>
    <property type="match status" value="2"/>
</dbReference>
<keyword evidence="7" id="KW-1185">Reference proteome</keyword>
<dbReference type="GO" id="GO:0005739">
    <property type="term" value="C:mitochondrion"/>
    <property type="evidence" value="ECO:0007669"/>
    <property type="project" value="TreeGrafter"/>
</dbReference>
<dbReference type="PANTHER" id="PTHR11851:SF49">
    <property type="entry name" value="MITOCHONDRIAL-PROCESSING PEPTIDASE SUBUNIT ALPHA"/>
    <property type="match status" value="1"/>
</dbReference>
<dbReference type="STRING" id="3068.D8THG3"/>
<dbReference type="InParanoid" id="D8THG3"/>
<reference evidence="6 7" key="1">
    <citation type="journal article" date="2010" name="Science">
        <title>Genomic analysis of organismal complexity in the multicellular green alga Volvox carteri.</title>
        <authorList>
            <person name="Prochnik S.E."/>
            <person name="Umen J."/>
            <person name="Nedelcu A.M."/>
            <person name="Hallmann A."/>
            <person name="Miller S.M."/>
            <person name="Nishii I."/>
            <person name="Ferris P."/>
            <person name="Kuo A."/>
            <person name="Mitros T."/>
            <person name="Fritz-Laylin L.K."/>
            <person name="Hellsten U."/>
            <person name="Chapman J."/>
            <person name="Simakov O."/>
            <person name="Rensing S.A."/>
            <person name="Terry A."/>
            <person name="Pangilinan J."/>
            <person name="Kapitonov V."/>
            <person name="Jurka J."/>
            <person name="Salamov A."/>
            <person name="Shapiro H."/>
            <person name="Schmutz J."/>
            <person name="Grimwood J."/>
            <person name="Lindquist E."/>
            <person name="Lucas S."/>
            <person name="Grigoriev I.V."/>
            <person name="Schmitt R."/>
            <person name="Kirk D."/>
            <person name="Rokhsar D.S."/>
        </authorList>
    </citation>
    <scope>NUCLEOTIDE SEQUENCE [LARGE SCALE GENOMIC DNA]</scope>
    <source>
        <strain evidence="7">f. Nagariensis / Eve</strain>
    </source>
</reference>
<dbReference type="FunCoup" id="D8THG3">
    <property type="interactions" value="2235"/>
</dbReference>
<evidence type="ECO:0008006" key="8">
    <source>
        <dbReference type="Google" id="ProtNLM"/>
    </source>
</evidence>
<dbReference type="InterPro" id="IPR050361">
    <property type="entry name" value="MPP/UQCRC_Complex"/>
</dbReference>
<protein>
    <recommendedName>
        <fullName evidence="8">Mitochondrial-processing peptidase subunit alpha</fullName>
    </recommendedName>
</protein>
<dbReference type="EMBL" id="GL378323">
    <property type="protein sequence ID" value="EFJ52706.1"/>
    <property type="molecule type" value="Genomic_DNA"/>
</dbReference>
<dbReference type="RefSeq" id="XP_002945711.1">
    <property type="nucleotide sequence ID" value="XM_002945665.1"/>
</dbReference>
<dbReference type="GeneID" id="9625286"/>
<dbReference type="OrthoDB" id="10251424at2759"/>
<dbReference type="KEGG" id="vcn:VOLCADRAFT_85964"/>
<dbReference type="InterPro" id="IPR011765">
    <property type="entry name" value="Pept_M16_N"/>
</dbReference>
<comment type="similarity">
    <text evidence="2">Belongs to the peptidase M16 family.</text>
</comment>
<accession>D8THG3</accession>
<comment type="function">
    <text evidence="1">Substrate recognition and binding subunit of the essential mitochondrial processing protease (MPP), which cleaves the mitochondrial sequence off newly imported precursors proteins.</text>
</comment>
<dbReference type="InterPro" id="IPR007863">
    <property type="entry name" value="Peptidase_M16_C"/>
</dbReference>
<evidence type="ECO:0000313" key="7">
    <source>
        <dbReference type="Proteomes" id="UP000001058"/>
    </source>
</evidence>
<dbReference type="GO" id="GO:0046872">
    <property type="term" value="F:metal ion binding"/>
    <property type="evidence" value="ECO:0007669"/>
    <property type="project" value="InterPro"/>
</dbReference>
<dbReference type="PANTHER" id="PTHR11851">
    <property type="entry name" value="METALLOPROTEASE"/>
    <property type="match status" value="1"/>
</dbReference>
<feature type="region of interest" description="Disordered" evidence="3">
    <location>
        <begin position="1"/>
        <end position="33"/>
    </location>
</feature>